<dbReference type="Proteomes" id="UP000199202">
    <property type="component" value="Unassembled WGS sequence"/>
</dbReference>
<sequence length="77" mass="8848">MHVRRPRHRVIASLIGALLIGRPFALFRQMFRHAPSRAAVVIAAAFIVAGVFMVLYWDVRVLARRKIIPWYPVAPWA</sequence>
<evidence type="ECO:0000313" key="2">
    <source>
        <dbReference type="EMBL" id="SDL27868.1"/>
    </source>
</evidence>
<evidence type="ECO:0000313" key="3">
    <source>
        <dbReference type="Proteomes" id="UP000199202"/>
    </source>
</evidence>
<proteinExistence type="predicted"/>
<protein>
    <submittedName>
        <fullName evidence="2">Uncharacterized protein</fullName>
    </submittedName>
</protein>
<dbReference type="STRING" id="633440.SAMN05421869_12430"/>
<gene>
    <name evidence="2" type="ORF">SAMN05421869_12430</name>
</gene>
<feature type="transmembrane region" description="Helical" evidence="1">
    <location>
        <begin position="38"/>
        <end position="57"/>
    </location>
</feature>
<evidence type="ECO:0000256" key="1">
    <source>
        <dbReference type="SAM" id="Phobius"/>
    </source>
</evidence>
<dbReference type="AlphaFoldDB" id="A0A1G9IRI0"/>
<keyword evidence="1" id="KW-1133">Transmembrane helix</keyword>
<keyword evidence="1" id="KW-0812">Transmembrane</keyword>
<keyword evidence="1" id="KW-0472">Membrane</keyword>
<name>A0A1G9IRI0_9ACTN</name>
<keyword evidence="3" id="KW-1185">Reference proteome</keyword>
<dbReference type="EMBL" id="FNDJ01000024">
    <property type="protein sequence ID" value="SDL27868.1"/>
    <property type="molecule type" value="Genomic_DNA"/>
</dbReference>
<reference evidence="2 3" key="1">
    <citation type="submission" date="2016-10" db="EMBL/GenBank/DDBJ databases">
        <authorList>
            <person name="de Groot N.N."/>
        </authorList>
    </citation>
    <scope>NUCLEOTIDE SEQUENCE [LARGE SCALE GENOMIC DNA]</scope>
    <source>
        <strain evidence="2 3">CGMCC 4.6533</strain>
    </source>
</reference>
<accession>A0A1G9IRI0</accession>
<dbReference type="RefSeq" id="WP_218136212.1">
    <property type="nucleotide sequence ID" value="NZ_FNDJ01000024.1"/>
</dbReference>
<organism evidence="2 3">
    <name type="scientific">Nonomuraea jiangxiensis</name>
    <dbReference type="NCBI Taxonomy" id="633440"/>
    <lineage>
        <taxon>Bacteria</taxon>
        <taxon>Bacillati</taxon>
        <taxon>Actinomycetota</taxon>
        <taxon>Actinomycetes</taxon>
        <taxon>Streptosporangiales</taxon>
        <taxon>Streptosporangiaceae</taxon>
        <taxon>Nonomuraea</taxon>
    </lineage>
</organism>